<feature type="transmembrane region" description="Helical" evidence="15">
    <location>
        <begin position="653"/>
        <end position="674"/>
    </location>
</feature>
<dbReference type="PROSITE" id="PS50088">
    <property type="entry name" value="ANK_REPEAT"/>
    <property type="match status" value="3"/>
</dbReference>
<evidence type="ECO:0000256" key="14">
    <source>
        <dbReference type="SAM" id="MobiDB-lite"/>
    </source>
</evidence>
<dbReference type="GO" id="GO:0005886">
    <property type="term" value="C:plasma membrane"/>
    <property type="evidence" value="ECO:0007669"/>
    <property type="project" value="UniProtKB-SubCell"/>
</dbReference>
<reference evidence="17 18" key="1">
    <citation type="journal article" date="2017" name="Nat. Ecol. Evol.">
        <title>Scallop genome provides insights into evolution of bilaterian karyotype and development.</title>
        <authorList>
            <person name="Wang S."/>
            <person name="Zhang J."/>
            <person name="Jiao W."/>
            <person name="Li J."/>
            <person name="Xun X."/>
            <person name="Sun Y."/>
            <person name="Guo X."/>
            <person name="Huan P."/>
            <person name="Dong B."/>
            <person name="Zhang L."/>
            <person name="Hu X."/>
            <person name="Sun X."/>
            <person name="Wang J."/>
            <person name="Zhao C."/>
            <person name="Wang Y."/>
            <person name="Wang D."/>
            <person name="Huang X."/>
            <person name="Wang R."/>
            <person name="Lv J."/>
            <person name="Li Y."/>
            <person name="Zhang Z."/>
            <person name="Liu B."/>
            <person name="Lu W."/>
            <person name="Hui Y."/>
            <person name="Liang J."/>
            <person name="Zhou Z."/>
            <person name="Hou R."/>
            <person name="Li X."/>
            <person name="Liu Y."/>
            <person name="Li H."/>
            <person name="Ning X."/>
            <person name="Lin Y."/>
            <person name="Zhao L."/>
            <person name="Xing Q."/>
            <person name="Dou J."/>
            <person name="Li Y."/>
            <person name="Mao J."/>
            <person name="Guo H."/>
            <person name="Dou H."/>
            <person name="Li T."/>
            <person name="Mu C."/>
            <person name="Jiang W."/>
            <person name="Fu Q."/>
            <person name="Fu X."/>
            <person name="Miao Y."/>
            <person name="Liu J."/>
            <person name="Yu Q."/>
            <person name="Li R."/>
            <person name="Liao H."/>
            <person name="Li X."/>
            <person name="Kong Y."/>
            <person name="Jiang Z."/>
            <person name="Chourrout D."/>
            <person name="Li R."/>
            <person name="Bao Z."/>
        </authorList>
    </citation>
    <scope>NUCLEOTIDE SEQUENCE [LARGE SCALE GENOMIC DNA]</scope>
    <source>
        <strain evidence="17 18">PY_sf001</strain>
    </source>
</reference>
<evidence type="ECO:0000256" key="15">
    <source>
        <dbReference type="SAM" id="Phobius"/>
    </source>
</evidence>
<dbReference type="Pfam" id="PF12796">
    <property type="entry name" value="Ank_2"/>
    <property type="match status" value="2"/>
</dbReference>
<dbReference type="GO" id="GO:0098703">
    <property type="term" value="P:calcium ion import across plasma membrane"/>
    <property type="evidence" value="ECO:0007669"/>
    <property type="project" value="TreeGrafter"/>
</dbReference>
<keyword evidence="13" id="KW-0040">ANK repeat</keyword>
<feature type="repeat" description="ANK" evidence="13">
    <location>
        <begin position="164"/>
        <end position="196"/>
    </location>
</feature>
<evidence type="ECO:0000256" key="3">
    <source>
        <dbReference type="ARBA" id="ARBA00022475"/>
    </source>
</evidence>
<dbReference type="InterPro" id="IPR024862">
    <property type="entry name" value="TRPV"/>
</dbReference>
<evidence type="ECO:0000259" key="16">
    <source>
        <dbReference type="Pfam" id="PF00520"/>
    </source>
</evidence>
<keyword evidence="4" id="KW-0109">Calcium transport</keyword>
<keyword evidence="5" id="KW-0107">Calcium channel</keyword>
<dbReference type="OrthoDB" id="194358at2759"/>
<dbReference type="Gene3D" id="1.25.40.20">
    <property type="entry name" value="Ankyrin repeat-containing domain"/>
    <property type="match status" value="2"/>
</dbReference>
<keyword evidence="7" id="KW-0677">Repeat</keyword>
<evidence type="ECO:0000256" key="11">
    <source>
        <dbReference type="ARBA" id="ARBA00023136"/>
    </source>
</evidence>
<dbReference type="Gene3D" id="1.10.287.70">
    <property type="match status" value="1"/>
</dbReference>
<dbReference type="InterPro" id="IPR002110">
    <property type="entry name" value="Ankyrin_rpt"/>
</dbReference>
<gene>
    <name evidence="17" type="ORF">KP79_PYT08635</name>
</gene>
<keyword evidence="2" id="KW-0813">Transport</keyword>
<feature type="region of interest" description="Disordered" evidence="14">
    <location>
        <begin position="839"/>
        <end position="900"/>
    </location>
</feature>
<dbReference type="SMART" id="SM00248">
    <property type="entry name" value="ANK"/>
    <property type="match status" value="6"/>
</dbReference>
<dbReference type="AlphaFoldDB" id="A0A210R099"/>
<evidence type="ECO:0000256" key="8">
    <source>
        <dbReference type="ARBA" id="ARBA00022837"/>
    </source>
</evidence>
<evidence type="ECO:0000256" key="5">
    <source>
        <dbReference type="ARBA" id="ARBA00022673"/>
    </source>
</evidence>
<evidence type="ECO:0000256" key="4">
    <source>
        <dbReference type="ARBA" id="ARBA00022568"/>
    </source>
</evidence>
<feature type="transmembrane region" description="Helical" evidence="15">
    <location>
        <begin position="391"/>
        <end position="410"/>
    </location>
</feature>
<dbReference type="InterPro" id="IPR005821">
    <property type="entry name" value="Ion_trans_dom"/>
</dbReference>
<dbReference type="PANTHER" id="PTHR10582:SF33">
    <property type="entry name" value="TRANSIENT RECEPTOR POTENTIAL CHANNEL PYREXIA"/>
    <property type="match status" value="1"/>
</dbReference>
<evidence type="ECO:0000256" key="6">
    <source>
        <dbReference type="ARBA" id="ARBA00022692"/>
    </source>
</evidence>
<keyword evidence="18" id="KW-1185">Reference proteome</keyword>
<evidence type="ECO:0000256" key="2">
    <source>
        <dbReference type="ARBA" id="ARBA00022448"/>
    </source>
</evidence>
<keyword evidence="9 15" id="KW-1133">Transmembrane helix</keyword>
<comment type="subcellular location">
    <subcellularLocation>
        <location evidence="1">Cell membrane</location>
        <topology evidence="1">Multi-pass membrane protein</topology>
    </subcellularLocation>
</comment>
<feature type="transmembrane region" description="Helical" evidence="15">
    <location>
        <begin position="500"/>
        <end position="521"/>
    </location>
</feature>
<name>A0A210R099_MIZYE</name>
<accession>A0A210R099</accession>
<evidence type="ECO:0000256" key="9">
    <source>
        <dbReference type="ARBA" id="ARBA00022989"/>
    </source>
</evidence>
<feature type="transmembrane region" description="Helical" evidence="15">
    <location>
        <begin position="584"/>
        <end position="602"/>
    </location>
</feature>
<dbReference type="Pfam" id="PF00520">
    <property type="entry name" value="Ion_trans"/>
    <property type="match status" value="1"/>
</dbReference>
<evidence type="ECO:0000256" key="7">
    <source>
        <dbReference type="ARBA" id="ARBA00022737"/>
    </source>
</evidence>
<dbReference type="SUPFAM" id="SSF48403">
    <property type="entry name" value="Ankyrin repeat"/>
    <property type="match status" value="1"/>
</dbReference>
<evidence type="ECO:0000256" key="10">
    <source>
        <dbReference type="ARBA" id="ARBA00023065"/>
    </source>
</evidence>
<proteinExistence type="predicted"/>
<keyword evidence="11 15" id="KW-0472">Membrane</keyword>
<evidence type="ECO:0000256" key="13">
    <source>
        <dbReference type="PROSITE-ProRule" id="PRU00023"/>
    </source>
</evidence>
<feature type="compositionally biased region" description="Basic and acidic residues" evidence="14">
    <location>
        <begin position="87"/>
        <end position="99"/>
    </location>
</feature>
<feature type="transmembrane region" description="Helical" evidence="15">
    <location>
        <begin position="533"/>
        <end position="549"/>
    </location>
</feature>
<evidence type="ECO:0000256" key="12">
    <source>
        <dbReference type="ARBA" id="ARBA00023303"/>
    </source>
</evidence>
<organism evidence="17 18">
    <name type="scientific">Mizuhopecten yessoensis</name>
    <name type="common">Japanese scallop</name>
    <name type="synonym">Patinopecten yessoensis</name>
    <dbReference type="NCBI Taxonomy" id="6573"/>
    <lineage>
        <taxon>Eukaryota</taxon>
        <taxon>Metazoa</taxon>
        <taxon>Spiralia</taxon>
        <taxon>Lophotrochozoa</taxon>
        <taxon>Mollusca</taxon>
        <taxon>Bivalvia</taxon>
        <taxon>Autobranchia</taxon>
        <taxon>Pteriomorphia</taxon>
        <taxon>Pectinida</taxon>
        <taxon>Pectinoidea</taxon>
        <taxon>Pectinidae</taxon>
        <taxon>Mizuhopecten</taxon>
    </lineage>
</organism>
<feature type="repeat" description="ANK" evidence="13">
    <location>
        <begin position="265"/>
        <end position="297"/>
    </location>
</feature>
<evidence type="ECO:0000256" key="1">
    <source>
        <dbReference type="ARBA" id="ARBA00004651"/>
    </source>
</evidence>
<keyword evidence="6 15" id="KW-0812">Transmembrane</keyword>
<evidence type="ECO:0000313" key="18">
    <source>
        <dbReference type="Proteomes" id="UP000242188"/>
    </source>
</evidence>
<dbReference type="GO" id="GO:0005262">
    <property type="term" value="F:calcium channel activity"/>
    <property type="evidence" value="ECO:0007669"/>
    <property type="project" value="UniProtKB-KW"/>
</dbReference>
<sequence>MDKESKKRGRRSQVGPTEGGNTSFELDLASDKTPQHHTNSKVLDTFRDHVKETSKKRNAITAIVDARRSLSKWRSYVTSKRVRERKISAGDEENEDRKTGGIGLDDIEEQQRDNTKRMSTASNRSLIDYFAKLGRSTNPTEVIDLDFVETLLKSGAKINCTDKHGQSLLHEVARTWHVDVAKFLIEQKADVNLADKYGRTPLHVAAAVDYPAMVNLLIENDADIGARTKVENQTPIHFAAKNDACESLKALINKNCNFDSDLDYKGRTPLHLAAELDRSESARLLLDKKAKVGNSDLKGNKILSWMINKMPPVAYDALSQYHSTDRPNRKQYLYLHLLVQDREIDPKGDTQIPLQVAVNYKQYDLLMHLVFSRLINEMWCKFARWRAYVQFFLNFVYILLWSVLGVMVEYNERHIYKLPEHWWRIVLLAAAIAFTIYQVVEEINEYRQSVRRHKAWENRRTKDIEQDLQFCHPRWPEEELFLNSELKDLDKTSPKYFKDYWNVFDWVCYGFLFVVIITHFVDIMQHSEDLARFHISVMAITIILLWVRLAKSARPFSLIGPFIVILGHMLNDLLRFAFLYLEFFLPYVCAFWMIFGGTRVAYADRYIPNANATITVPGFEDFNAVLFTMFRLTLVDEYQYDDLKLIDPIMTDILVGTWLGLSAIICLNLFIALLSDTFQRVYDNAQANAIMQKAITCLNFWDGMSTKNRNKFLDYIAKECSPLQEYYDDDMTEEGEEDMKKVTIQIKEDFDEFREMFVQKFYSGSSDKNSEGIEDNEGLVTTKTLQREVKTLQISMLELKDSQRKMQQKVTHDMNTIKNLLLQMSGWGGGNLEGMEGFTEVEEEDHPPSILTDSRTRREKSSDRKKKKKKHRSPSDHSLLETEAPIPPVSGEPHVDVCYPDFSAGIIPQVTATSRTGSQDPASEC</sequence>
<dbReference type="PROSITE" id="PS50297">
    <property type="entry name" value="ANK_REP_REGION"/>
    <property type="match status" value="3"/>
</dbReference>
<keyword evidence="12" id="KW-0407">Ion channel</keyword>
<keyword evidence="10" id="KW-0406">Ion transport</keyword>
<comment type="caution">
    <text evidence="17">The sequence shown here is derived from an EMBL/GenBank/DDBJ whole genome shotgun (WGS) entry which is preliminary data.</text>
</comment>
<dbReference type="InterPro" id="IPR036770">
    <property type="entry name" value="Ankyrin_rpt-contain_sf"/>
</dbReference>
<feature type="domain" description="Ion transport" evidence="16">
    <location>
        <begin position="417"/>
        <end position="685"/>
    </location>
</feature>
<feature type="region of interest" description="Disordered" evidence="14">
    <location>
        <begin position="87"/>
        <end position="120"/>
    </location>
</feature>
<feature type="transmembrane region" description="Helical" evidence="15">
    <location>
        <begin position="422"/>
        <end position="440"/>
    </location>
</feature>
<dbReference type="PANTHER" id="PTHR10582">
    <property type="entry name" value="TRANSIENT RECEPTOR POTENTIAL ION CHANNEL PROTEIN"/>
    <property type="match status" value="1"/>
</dbReference>
<protein>
    <submittedName>
        <fullName evidence="17">Ankyrin-1</fullName>
    </submittedName>
</protein>
<dbReference type="EMBL" id="NEDP02001046">
    <property type="protein sequence ID" value="OWF54419.1"/>
    <property type="molecule type" value="Genomic_DNA"/>
</dbReference>
<feature type="region of interest" description="Disordered" evidence="14">
    <location>
        <begin position="1"/>
        <end position="41"/>
    </location>
</feature>
<keyword evidence="3" id="KW-1003">Cell membrane</keyword>
<keyword evidence="8" id="KW-0106">Calcium</keyword>
<feature type="compositionally biased region" description="Basic residues" evidence="14">
    <location>
        <begin position="1"/>
        <end position="11"/>
    </location>
</feature>
<evidence type="ECO:0000313" key="17">
    <source>
        <dbReference type="EMBL" id="OWF54419.1"/>
    </source>
</evidence>
<feature type="compositionally biased region" description="Basic residues" evidence="14">
    <location>
        <begin position="863"/>
        <end position="872"/>
    </location>
</feature>
<dbReference type="Proteomes" id="UP000242188">
    <property type="component" value="Unassembled WGS sequence"/>
</dbReference>
<feature type="repeat" description="ANK" evidence="13">
    <location>
        <begin position="197"/>
        <end position="229"/>
    </location>
</feature>